<geneLocation type="plastid" evidence="3"/>
<evidence type="ECO:0000259" key="2">
    <source>
        <dbReference type="Pfam" id="PF08388"/>
    </source>
</evidence>
<feature type="domain" description="Group II intron maturase-specific" evidence="2">
    <location>
        <begin position="330"/>
        <end position="384"/>
    </location>
</feature>
<dbReference type="InterPro" id="IPR013597">
    <property type="entry name" value="Mat_intron_G2"/>
</dbReference>
<protein>
    <recommendedName>
        <fullName evidence="2">Group II intron maturase-specific domain-containing protein</fullName>
    </recommendedName>
</protein>
<gene>
    <name evidence="3" type="primary">orf198</name>
</gene>
<proteinExistence type="predicted"/>
<keyword evidence="1" id="KW-0812">Transmembrane</keyword>
<feature type="transmembrane region" description="Helical" evidence="1">
    <location>
        <begin position="230"/>
        <end position="253"/>
    </location>
</feature>
<reference evidence="3" key="1">
    <citation type="journal article" date="2020" name="J. Phycol.">
        <title>Relative expression analysis of light-harvesting genes in the freshwater alga Lympha mucosa (Batrachospermales, Rhodophyta).</title>
        <authorList>
            <person name="Evans J.R."/>
            <person name="Vis M.L."/>
        </authorList>
    </citation>
    <scope>NUCLEOTIDE SEQUENCE</scope>
</reference>
<dbReference type="EMBL" id="MN509464">
    <property type="protein sequence ID" value="QHO64192.1"/>
    <property type="molecule type" value="Genomic_DNA"/>
</dbReference>
<organism evidence="3">
    <name type="scientific">Lympha mucosa</name>
    <dbReference type="NCBI Taxonomy" id="2045360"/>
    <lineage>
        <taxon>Eukaryota</taxon>
        <taxon>Rhodophyta</taxon>
        <taxon>Florideophyceae</taxon>
        <taxon>Nemaliophycidae</taxon>
        <taxon>Batrachospermales</taxon>
        <taxon>Batrachospermaceae</taxon>
        <taxon>Lympha</taxon>
    </lineage>
</organism>
<keyword evidence="1" id="KW-1133">Transmembrane helix</keyword>
<dbReference type="AlphaFoldDB" id="A0A6B9VPK1"/>
<name>A0A6B9VPK1_9FLOR</name>
<sequence length="392" mass="46060">MRINNIDLKNSQNDLSNCSNNFYLLFKLQKKIYEASKQCHLSLVHALQKLLLSLKSIQSLAKSVVNKNIKLNSILKTQLINCVHIEKVDNKMFDQEINKLILHWSLDPEWKPRIESLSFTNQSLIKNINLVYKIKYTYDVSCLIYQPLIISKFIQKRYLIKKLQSFSLINNHISLLLSTTNSINYYCSLDKSVTNNILNKCTILVLLHQVLCTGLEWVGIRQIKSCVYNYYLYVPVVITPVNIIFFSQNINILKTIQLVLKKFLSNLGLNFINNKISISNKINIAHMTCYNKFHKGIRNLRMKPHIEAIQQLNRLVKNILYGKNKFGKIRAKTNLSLQKIIQKINRLLILWYKYFETIISKLYFSKITFIVDEIIYRWAKKKYKINTINLIS</sequence>
<keyword evidence="3" id="KW-0934">Plastid</keyword>
<evidence type="ECO:0000313" key="3">
    <source>
        <dbReference type="EMBL" id="QHO64192.1"/>
    </source>
</evidence>
<evidence type="ECO:0000256" key="1">
    <source>
        <dbReference type="SAM" id="Phobius"/>
    </source>
</evidence>
<keyword evidence="1" id="KW-0472">Membrane</keyword>
<accession>A0A6B9VPK1</accession>
<dbReference type="Pfam" id="PF08388">
    <property type="entry name" value="GIIM"/>
    <property type="match status" value="1"/>
</dbReference>